<dbReference type="Proteomes" id="UP000025061">
    <property type="component" value="Unassembled WGS sequence"/>
</dbReference>
<sequence length="140" mass="14735">MLQNIQILSNGIALITCAMAIGASWVASIASPNCSFDKLTGARADSHVRELLYRTATPIAGLMLTSGALFLVATSWVAGTLALISSFGFFSTRLMLAPKEGKNPQGVRTRRKEQRGSSVMLSLMFTVAAVAAAVLGLFGL</sequence>
<feature type="transmembrane region" description="Helical" evidence="1">
    <location>
        <begin position="76"/>
        <end position="96"/>
    </location>
</feature>
<proteinExistence type="predicted"/>
<keyword evidence="1" id="KW-0812">Transmembrane</keyword>
<dbReference type="AlphaFoldDB" id="A0A059FFF7"/>
<evidence type="ECO:0000313" key="2">
    <source>
        <dbReference type="EMBL" id="KCZ89337.1"/>
    </source>
</evidence>
<accession>A0A059FFF7</accession>
<feature type="transmembrane region" description="Helical" evidence="1">
    <location>
        <begin position="117"/>
        <end position="138"/>
    </location>
</feature>
<dbReference type="PATRIC" id="fig|1280951.3.peg.2891"/>
<keyword evidence="1" id="KW-1133">Transmembrane helix</keyword>
<evidence type="ECO:0000256" key="1">
    <source>
        <dbReference type="SAM" id="Phobius"/>
    </source>
</evidence>
<feature type="transmembrane region" description="Helical" evidence="1">
    <location>
        <begin position="12"/>
        <end position="30"/>
    </location>
</feature>
<protein>
    <submittedName>
        <fullName evidence="2">Uncharacterized protein</fullName>
    </submittedName>
</protein>
<gene>
    <name evidence="2" type="ORF">HHI_14342</name>
</gene>
<name>A0A059FFF7_9PROT</name>
<evidence type="ECO:0000313" key="3">
    <source>
        <dbReference type="Proteomes" id="UP000025061"/>
    </source>
</evidence>
<keyword evidence="1" id="KW-0472">Membrane</keyword>
<dbReference type="RefSeq" id="WP_011645212.1">
    <property type="nucleotide sequence ID" value="NZ_ARYI01000014.1"/>
</dbReference>
<comment type="caution">
    <text evidence="2">The sequence shown here is derived from an EMBL/GenBank/DDBJ whole genome shotgun (WGS) entry which is preliminary data.</text>
</comment>
<organism evidence="2 3">
    <name type="scientific">Hyphomonas hirschiana VP5</name>
    <dbReference type="NCBI Taxonomy" id="1280951"/>
    <lineage>
        <taxon>Bacteria</taxon>
        <taxon>Pseudomonadati</taxon>
        <taxon>Pseudomonadota</taxon>
        <taxon>Alphaproteobacteria</taxon>
        <taxon>Hyphomonadales</taxon>
        <taxon>Hyphomonadaceae</taxon>
        <taxon>Hyphomonas</taxon>
    </lineage>
</organism>
<reference evidence="2 3" key="1">
    <citation type="submission" date="2013-04" db="EMBL/GenBank/DDBJ databases">
        <title>Hyphomonas hirschiana VP5 Genome Sequencing.</title>
        <authorList>
            <person name="Lai Q."/>
            <person name="Shao Z."/>
        </authorList>
    </citation>
    <scope>NUCLEOTIDE SEQUENCE [LARGE SCALE GENOMIC DNA]</scope>
    <source>
        <strain evidence="2 3">VP5</strain>
    </source>
</reference>
<dbReference type="OrthoDB" id="7619986at2"/>
<keyword evidence="3" id="KW-1185">Reference proteome</keyword>
<dbReference type="EMBL" id="ARYI01000014">
    <property type="protein sequence ID" value="KCZ89337.1"/>
    <property type="molecule type" value="Genomic_DNA"/>
</dbReference>